<accession>A0A0L0WCF6</accession>
<dbReference type="STRING" id="1503.CLPU_4c01360"/>
<dbReference type="EMBL" id="LGSS01000004">
    <property type="protein sequence ID" value="KNF09090.1"/>
    <property type="molecule type" value="Genomic_DNA"/>
</dbReference>
<gene>
    <name evidence="2" type="ORF">CLPU_4c01360</name>
</gene>
<organism evidence="2 3">
    <name type="scientific">Gottschalkia purinilytica</name>
    <name type="common">Clostridium purinilyticum</name>
    <dbReference type="NCBI Taxonomy" id="1503"/>
    <lineage>
        <taxon>Bacteria</taxon>
        <taxon>Bacillati</taxon>
        <taxon>Bacillota</taxon>
        <taxon>Tissierellia</taxon>
        <taxon>Tissierellales</taxon>
        <taxon>Gottschalkiaceae</taxon>
        <taxon>Gottschalkia</taxon>
    </lineage>
</organism>
<evidence type="ECO:0000313" key="2">
    <source>
        <dbReference type="EMBL" id="KNF09090.1"/>
    </source>
</evidence>
<keyword evidence="1" id="KW-0812">Transmembrane</keyword>
<proteinExistence type="predicted"/>
<keyword evidence="1" id="KW-0472">Membrane</keyword>
<sequence length="48" mass="5367">MKKIGHVLYLLIGEIIIASHIKYLIIANDIIIIKGGIIVACKNDKDYD</sequence>
<feature type="transmembrane region" description="Helical" evidence="1">
    <location>
        <begin position="6"/>
        <end position="25"/>
    </location>
</feature>
<comment type="caution">
    <text evidence="2">The sequence shown here is derived from an EMBL/GenBank/DDBJ whole genome shotgun (WGS) entry which is preliminary data.</text>
</comment>
<evidence type="ECO:0000313" key="3">
    <source>
        <dbReference type="Proteomes" id="UP000037267"/>
    </source>
</evidence>
<evidence type="ECO:0000256" key="1">
    <source>
        <dbReference type="SAM" id="Phobius"/>
    </source>
</evidence>
<name>A0A0L0WCF6_GOTPU</name>
<protein>
    <submittedName>
        <fullName evidence="2">Uncharacterized protein</fullName>
    </submittedName>
</protein>
<keyword evidence="3" id="KW-1185">Reference proteome</keyword>
<keyword evidence="1" id="KW-1133">Transmembrane helix</keyword>
<reference evidence="3" key="1">
    <citation type="submission" date="2015-07" db="EMBL/GenBank/DDBJ databases">
        <title>Draft genome sequence of the purine-degrading Gottschalkia purinilyticum DSM 1384 (formerly Clostridium purinilyticum).</title>
        <authorList>
            <person name="Poehlein A."/>
            <person name="Schiel-Bengelsdorf B."/>
            <person name="Bengelsdorf F.R."/>
            <person name="Daniel R."/>
            <person name="Duerre P."/>
        </authorList>
    </citation>
    <scope>NUCLEOTIDE SEQUENCE [LARGE SCALE GENOMIC DNA]</scope>
    <source>
        <strain evidence="3">DSM 1384</strain>
    </source>
</reference>
<dbReference type="Proteomes" id="UP000037267">
    <property type="component" value="Unassembled WGS sequence"/>
</dbReference>
<dbReference type="AlphaFoldDB" id="A0A0L0WCF6"/>